<evidence type="ECO:0000313" key="2">
    <source>
        <dbReference type="EMBL" id="KAJ1162125.1"/>
    </source>
</evidence>
<accession>A0AAV7SF41</accession>
<proteinExistence type="predicted"/>
<protein>
    <submittedName>
        <fullName evidence="2">Uncharacterized protein</fullName>
    </submittedName>
</protein>
<sequence length="72" mass="7187">MAHSARVCPAPAGKAAAAHLRPPCPTQARSSSSGKRSARQGLPRTPVTTAGSTNTSNGPPVKKIQVSATPTG</sequence>
<name>A0AAV7SF41_PLEWA</name>
<dbReference type="Proteomes" id="UP001066276">
    <property type="component" value="Chromosome 4_2"/>
</dbReference>
<feature type="region of interest" description="Disordered" evidence="1">
    <location>
        <begin position="1"/>
        <end position="72"/>
    </location>
</feature>
<organism evidence="2 3">
    <name type="scientific">Pleurodeles waltl</name>
    <name type="common">Iberian ribbed newt</name>
    <dbReference type="NCBI Taxonomy" id="8319"/>
    <lineage>
        <taxon>Eukaryota</taxon>
        <taxon>Metazoa</taxon>
        <taxon>Chordata</taxon>
        <taxon>Craniata</taxon>
        <taxon>Vertebrata</taxon>
        <taxon>Euteleostomi</taxon>
        <taxon>Amphibia</taxon>
        <taxon>Batrachia</taxon>
        <taxon>Caudata</taxon>
        <taxon>Salamandroidea</taxon>
        <taxon>Salamandridae</taxon>
        <taxon>Pleurodelinae</taxon>
        <taxon>Pleurodeles</taxon>
    </lineage>
</organism>
<feature type="compositionally biased region" description="Polar residues" evidence="1">
    <location>
        <begin position="46"/>
        <end position="58"/>
    </location>
</feature>
<dbReference type="EMBL" id="JANPWB010000008">
    <property type="protein sequence ID" value="KAJ1162125.1"/>
    <property type="molecule type" value="Genomic_DNA"/>
</dbReference>
<evidence type="ECO:0000313" key="3">
    <source>
        <dbReference type="Proteomes" id="UP001066276"/>
    </source>
</evidence>
<dbReference type="AlphaFoldDB" id="A0AAV7SF41"/>
<comment type="caution">
    <text evidence="2">The sequence shown here is derived from an EMBL/GenBank/DDBJ whole genome shotgun (WGS) entry which is preliminary data.</text>
</comment>
<feature type="compositionally biased region" description="Low complexity" evidence="1">
    <location>
        <begin position="9"/>
        <end position="41"/>
    </location>
</feature>
<reference evidence="2" key="1">
    <citation type="journal article" date="2022" name="bioRxiv">
        <title>Sequencing and chromosome-scale assembly of the giantPleurodeles waltlgenome.</title>
        <authorList>
            <person name="Brown T."/>
            <person name="Elewa A."/>
            <person name="Iarovenko S."/>
            <person name="Subramanian E."/>
            <person name="Araus A.J."/>
            <person name="Petzold A."/>
            <person name="Susuki M."/>
            <person name="Suzuki K.-i.T."/>
            <person name="Hayashi T."/>
            <person name="Toyoda A."/>
            <person name="Oliveira C."/>
            <person name="Osipova E."/>
            <person name="Leigh N.D."/>
            <person name="Simon A."/>
            <person name="Yun M.H."/>
        </authorList>
    </citation>
    <scope>NUCLEOTIDE SEQUENCE</scope>
    <source>
        <strain evidence="2">20211129_DDA</strain>
        <tissue evidence="2">Liver</tissue>
    </source>
</reference>
<keyword evidence="3" id="KW-1185">Reference proteome</keyword>
<gene>
    <name evidence="2" type="ORF">NDU88_002602</name>
</gene>
<evidence type="ECO:0000256" key="1">
    <source>
        <dbReference type="SAM" id="MobiDB-lite"/>
    </source>
</evidence>